<dbReference type="Gene3D" id="3.40.50.720">
    <property type="entry name" value="NAD(P)-binding Rossmann-like Domain"/>
    <property type="match status" value="1"/>
</dbReference>
<reference evidence="3" key="1">
    <citation type="submission" date="2015-07" db="EMBL/GenBank/DDBJ databases">
        <title>Transcriptome Assembly of Anthurium amnicola.</title>
        <authorList>
            <person name="Suzuki J."/>
        </authorList>
    </citation>
    <scope>NUCLEOTIDE SEQUENCE</scope>
</reference>
<dbReference type="InterPro" id="IPR036291">
    <property type="entry name" value="NAD(P)-bd_dom_sf"/>
</dbReference>
<protein>
    <submittedName>
        <fullName evidence="3">3-oxoacyl-[acyl-carrier-protein] reductase FabG</fullName>
    </submittedName>
</protein>
<proteinExistence type="inferred from homology"/>
<dbReference type="PRINTS" id="PR00080">
    <property type="entry name" value="SDRFAMILY"/>
</dbReference>
<gene>
    <name evidence="3" type="primary">fabG_11</name>
    <name evidence="3" type="ORF">g.32450</name>
</gene>
<evidence type="ECO:0000313" key="3">
    <source>
        <dbReference type="EMBL" id="JAT43837.1"/>
    </source>
</evidence>
<keyword evidence="2" id="KW-0560">Oxidoreductase</keyword>
<dbReference type="NCBIfam" id="NF005559">
    <property type="entry name" value="PRK07231.1"/>
    <property type="match status" value="1"/>
</dbReference>
<dbReference type="AlphaFoldDB" id="A0A1D1XN96"/>
<name>A0A1D1XN96_9ARAE</name>
<dbReference type="GO" id="GO:0016491">
    <property type="term" value="F:oxidoreductase activity"/>
    <property type="evidence" value="ECO:0007669"/>
    <property type="project" value="UniProtKB-KW"/>
</dbReference>
<sequence>MSISKVVKDLKGRLDEKVCIITGGGSGIGFEASVLFAREGADVVVADINLKAAEATVERIKEKIGPIHVRKHAIAMKCDVSKEEDVKKVVEDTLKEFGKLDVMFNNAGIMHAHDDNVLNTDEKVWDLTMDINLKGVWFGCKYAIEAFRRGKKGGNIINTASFVGLMGSATPQLAYTASKGAVIALSRELAVTHARENIRVNTLCPGPLRTPLLMNYLNTEEKKNRRLNHVPMGRFGEPIEVANAALFLASDESTYITGVEFKVDGGLTAAYVTPEEPCTSVPPKNFFKVQGEKN</sequence>
<dbReference type="PRINTS" id="PR00081">
    <property type="entry name" value="GDHRDH"/>
</dbReference>
<dbReference type="CDD" id="cd05233">
    <property type="entry name" value="SDR_c"/>
    <property type="match status" value="1"/>
</dbReference>
<dbReference type="SUPFAM" id="SSF51735">
    <property type="entry name" value="NAD(P)-binding Rossmann-fold domains"/>
    <property type="match status" value="1"/>
</dbReference>
<dbReference type="Pfam" id="PF13561">
    <property type="entry name" value="adh_short_C2"/>
    <property type="match status" value="1"/>
</dbReference>
<accession>A0A1D1XN96</accession>
<dbReference type="PANTHER" id="PTHR43180">
    <property type="entry name" value="3-OXOACYL-(ACYL-CARRIER-PROTEIN) REDUCTASE (AFU_ORTHOLOGUE AFUA_6G11210)"/>
    <property type="match status" value="1"/>
</dbReference>
<dbReference type="FunFam" id="3.40.50.720:FF:000084">
    <property type="entry name" value="Short-chain dehydrogenase reductase"/>
    <property type="match status" value="1"/>
</dbReference>
<evidence type="ECO:0000256" key="2">
    <source>
        <dbReference type="ARBA" id="ARBA00023002"/>
    </source>
</evidence>
<dbReference type="PANTHER" id="PTHR43180:SF66">
    <property type="entry name" value="SHORT-CHAIN DEHYDROGENASE_REDUCTASE FAMILY PROTEIN"/>
    <property type="match status" value="1"/>
</dbReference>
<comment type="similarity">
    <text evidence="1">Belongs to the short-chain dehydrogenases/reductases (SDR) family.</text>
</comment>
<dbReference type="EMBL" id="GDJX01024099">
    <property type="protein sequence ID" value="JAT43837.1"/>
    <property type="molecule type" value="Transcribed_RNA"/>
</dbReference>
<organism evidence="3">
    <name type="scientific">Anthurium amnicola</name>
    <dbReference type="NCBI Taxonomy" id="1678845"/>
    <lineage>
        <taxon>Eukaryota</taxon>
        <taxon>Viridiplantae</taxon>
        <taxon>Streptophyta</taxon>
        <taxon>Embryophyta</taxon>
        <taxon>Tracheophyta</taxon>
        <taxon>Spermatophyta</taxon>
        <taxon>Magnoliopsida</taxon>
        <taxon>Liliopsida</taxon>
        <taxon>Araceae</taxon>
        <taxon>Pothoideae</taxon>
        <taxon>Potheae</taxon>
        <taxon>Anthurium</taxon>
    </lineage>
</organism>
<dbReference type="InterPro" id="IPR002347">
    <property type="entry name" value="SDR_fam"/>
</dbReference>
<evidence type="ECO:0000256" key="1">
    <source>
        <dbReference type="ARBA" id="ARBA00006484"/>
    </source>
</evidence>